<dbReference type="SUPFAM" id="SSF53098">
    <property type="entry name" value="Ribonuclease H-like"/>
    <property type="match status" value="1"/>
</dbReference>
<organism evidence="2">
    <name type="scientific">Tanacetum cinerariifolium</name>
    <name type="common">Dalmatian daisy</name>
    <name type="synonym">Chrysanthemum cinerariifolium</name>
    <dbReference type="NCBI Taxonomy" id="118510"/>
    <lineage>
        <taxon>Eukaryota</taxon>
        <taxon>Viridiplantae</taxon>
        <taxon>Streptophyta</taxon>
        <taxon>Embryophyta</taxon>
        <taxon>Tracheophyta</taxon>
        <taxon>Spermatophyta</taxon>
        <taxon>Magnoliopsida</taxon>
        <taxon>eudicotyledons</taxon>
        <taxon>Gunneridae</taxon>
        <taxon>Pentapetalae</taxon>
        <taxon>asterids</taxon>
        <taxon>campanulids</taxon>
        <taxon>Asterales</taxon>
        <taxon>Asteraceae</taxon>
        <taxon>Asteroideae</taxon>
        <taxon>Anthemideae</taxon>
        <taxon>Anthemidinae</taxon>
        <taxon>Tanacetum</taxon>
    </lineage>
</organism>
<evidence type="ECO:0000259" key="1">
    <source>
        <dbReference type="PROSITE" id="PS50994"/>
    </source>
</evidence>
<dbReference type="PANTHER" id="PTHR45835:SF103">
    <property type="entry name" value="RNA-DIRECTED DNA POLYMERASE"/>
    <property type="match status" value="1"/>
</dbReference>
<comment type="caution">
    <text evidence="2">The sequence shown here is derived from an EMBL/GenBank/DDBJ whole genome shotgun (WGS) entry which is preliminary data.</text>
</comment>
<dbReference type="InterPro" id="IPR012337">
    <property type="entry name" value="RNaseH-like_sf"/>
</dbReference>
<dbReference type="GO" id="GO:0003676">
    <property type="term" value="F:nucleic acid binding"/>
    <property type="evidence" value="ECO:0007669"/>
    <property type="project" value="InterPro"/>
</dbReference>
<dbReference type="InterPro" id="IPR001584">
    <property type="entry name" value="Integrase_cat-core"/>
</dbReference>
<dbReference type="EMBL" id="BKCJ010000126">
    <property type="protein sequence ID" value="GEU30083.1"/>
    <property type="molecule type" value="Genomic_DNA"/>
</dbReference>
<reference evidence="2" key="1">
    <citation type="journal article" date="2019" name="Sci. Rep.">
        <title>Draft genome of Tanacetum cinerariifolium, the natural source of mosquito coil.</title>
        <authorList>
            <person name="Yamashiro T."/>
            <person name="Shiraishi A."/>
            <person name="Satake H."/>
            <person name="Nakayama K."/>
        </authorList>
    </citation>
    <scope>NUCLEOTIDE SEQUENCE</scope>
</reference>
<gene>
    <name evidence="2" type="ORF">Tci_002061</name>
</gene>
<protein>
    <recommendedName>
        <fullName evidence="1">Integrase catalytic domain-containing protein</fullName>
    </recommendedName>
</protein>
<name>A0A699GKC5_TANCI</name>
<accession>A0A699GKC5</accession>
<dbReference type="InterPro" id="IPR036397">
    <property type="entry name" value="RNaseH_sf"/>
</dbReference>
<evidence type="ECO:0000313" key="2">
    <source>
        <dbReference type="EMBL" id="GEU30083.1"/>
    </source>
</evidence>
<dbReference type="PROSITE" id="PS50994">
    <property type="entry name" value="INTEGRASE"/>
    <property type="match status" value="1"/>
</dbReference>
<dbReference type="InterPro" id="IPR056924">
    <property type="entry name" value="SH3_Tf2-1"/>
</dbReference>
<dbReference type="Gene3D" id="3.30.420.10">
    <property type="entry name" value="Ribonuclease H-like superfamily/Ribonuclease H"/>
    <property type="match status" value="1"/>
</dbReference>
<sequence>MFPDANSNELSAYPVNPDRLSISTSCDLRVQPPHSPYLIRIQSFLLPVHTDNQHPLNSSPSSSSSSGFSSTTINSLGTCLMLVKQGGGAFDDNDDLPASVEPVTPAQAWALTQQPPRETVLDDAACRFAGECNRGCLYSSTEAEELVTGLSSVSWEKVDVSFHNNRSSIAAHSIIQEGVELTEITKPFQHDPAKQERLDQCYAEKAKPQPHAFNLWLLMKVKGINRKFSVPRTPQQNGIAERKNRTLIEAARTLLADSLLFIPFWAEAVNTACYLQNRVNKKKHEEHLKAILELLKKEELYANSLNVNSRFPRWDNITMDFITKLPKLSQGYDTTWVIIDRLTKSAIFVPIRETDLMERLARMYLKETTKKIIQIKQRIQDTRDRQKSYADLKRKLMGFQVGDRVMLKVSPWKVVVCFGKWGKLNPRYVGPFKVLAKVGSVSYKLEFP</sequence>
<dbReference type="Pfam" id="PF24626">
    <property type="entry name" value="SH3_Tf2-1"/>
    <property type="match status" value="1"/>
</dbReference>
<dbReference type="GO" id="GO:0015074">
    <property type="term" value="P:DNA integration"/>
    <property type="evidence" value="ECO:0007669"/>
    <property type="project" value="InterPro"/>
</dbReference>
<dbReference type="AlphaFoldDB" id="A0A699GKC5"/>
<proteinExistence type="predicted"/>
<dbReference type="PANTHER" id="PTHR45835">
    <property type="entry name" value="YALI0A06105P"/>
    <property type="match status" value="1"/>
</dbReference>
<feature type="domain" description="Integrase catalytic" evidence="1">
    <location>
        <begin position="101"/>
        <end position="299"/>
    </location>
</feature>